<dbReference type="InterPro" id="IPR056906">
    <property type="entry name" value="ORF2/G2P_dom"/>
</dbReference>
<protein>
    <recommendedName>
        <fullName evidence="1">Replication-associated protein ORF2/G2P domain-containing protein</fullName>
    </recommendedName>
</protein>
<dbReference type="Pfam" id="PF23343">
    <property type="entry name" value="REP_ORF2-G2P"/>
    <property type="match status" value="1"/>
</dbReference>
<reference evidence="2 3" key="1">
    <citation type="submission" date="2013-10" db="EMBL/GenBank/DDBJ databases">
        <title>The Genome Sequence of Prevotella nigrescens CC14M.</title>
        <authorList>
            <consortium name="The Broad Institute Genomics Platform"/>
            <person name="Earl A."/>
            <person name="Allen-Vercoe E."/>
            <person name="Daigneault M."/>
            <person name="Young S.K."/>
            <person name="Zeng Q."/>
            <person name="Gargeya S."/>
            <person name="Fitzgerald M."/>
            <person name="Abouelleil A."/>
            <person name="Alvarado L."/>
            <person name="Chapman S.B."/>
            <person name="Gainer-Dewar J."/>
            <person name="Goldberg J."/>
            <person name="Griggs A."/>
            <person name="Gujja S."/>
            <person name="Hansen M."/>
            <person name="Howarth C."/>
            <person name="Imamovic A."/>
            <person name="Ireland A."/>
            <person name="Larimer J."/>
            <person name="McCowan C."/>
            <person name="Murphy C."/>
            <person name="Pearson M."/>
            <person name="Poon T.W."/>
            <person name="Priest M."/>
            <person name="Roberts A."/>
            <person name="Saif S."/>
            <person name="Shea T."/>
            <person name="Sykes S."/>
            <person name="Wortman J."/>
            <person name="Nusbaum C."/>
            <person name="Birren B."/>
        </authorList>
    </citation>
    <scope>NUCLEOTIDE SEQUENCE [LARGE SCALE GENOMIC DNA]</scope>
    <source>
        <strain evidence="2 3">CC14M</strain>
    </source>
</reference>
<keyword evidence="3" id="KW-1185">Reference proteome</keyword>
<proteinExistence type="predicted"/>
<dbReference type="AlphaFoldDB" id="V8CS27"/>
<dbReference type="PATRIC" id="fig|1073366.3.peg.33"/>
<evidence type="ECO:0000313" key="2">
    <source>
        <dbReference type="EMBL" id="ETD29850.1"/>
    </source>
</evidence>
<dbReference type="HOGENOM" id="CLU_569679_0_0_10"/>
<dbReference type="Proteomes" id="UP000018727">
    <property type="component" value="Unassembled WGS sequence"/>
</dbReference>
<name>V8CS27_9BACT</name>
<accession>V8CS27</accession>
<comment type="caution">
    <text evidence="2">The sequence shown here is derived from an EMBL/GenBank/DDBJ whole genome shotgun (WGS) entry which is preliminary data.</text>
</comment>
<feature type="domain" description="Replication-associated protein ORF2/G2P" evidence="1">
    <location>
        <begin position="117"/>
        <end position="209"/>
    </location>
</feature>
<dbReference type="RefSeq" id="WP_023924566.1">
    <property type="nucleotide sequence ID" value="NZ_KI669419.1"/>
</dbReference>
<sequence length="484" mass="57316">MELGNIDYCEHPKRIINPYTHERVWVACRRCKCCLNKKTSAWSGRVANECKLHAYSAFVTLTYDNEHLPLYQPECMNERGEMVWTSNRLCDEKVIVGNYDFIKVSNSDVQAVAYCCKSDIVKFFKRLRSKLSYYFKKHHIITNEKIRYFVCSEYGPKTLRPHYHAIIWFDSEEVARVIEKMLSSSWSNGFTDFEYVNSTAPQYVAKYVSGNSVLPEILQHDACRTFHLQSQAPSVGYRSDDYEKFEKEVIDGCYGHFEYDSSSQSSVFVQPPGTLETRCFPKCREYRSLSRIEKLRIYAYKRDICSIYGIDTPILDDIRSHFESVVDYHCTNACYLFCVRYNCTPEMYLDYLDRYYYMKDMYLLKLQYEYQKKYIEVLKEKPSDLLDFYPTLFEDLPYRYFGSYSNNHFIDVLRSFGVPDVFIENELYPKGRGYVLNGEVLDKLHQRHSKFYVTNIEKEHKIHNDSLKVKVKNEVLNPLINITL</sequence>
<dbReference type="OrthoDB" id="1083181at2"/>
<evidence type="ECO:0000259" key="1">
    <source>
        <dbReference type="Pfam" id="PF23343"/>
    </source>
</evidence>
<evidence type="ECO:0000313" key="3">
    <source>
        <dbReference type="Proteomes" id="UP000018727"/>
    </source>
</evidence>
<organism evidence="2 3">
    <name type="scientific">Prevotella nigrescens CC14M</name>
    <dbReference type="NCBI Taxonomy" id="1073366"/>
    <lineage>
        <taxon>Bacteria</taxon>
        <taxon>Pseudomonadati</taxon>
        <taxon>Bacteroidota</taxon>
        <taxon>Bacteroidia</taxon>
        <taxon>Bacteroidales</taxon>
        <taxon>Prevotellaceae</taxon>
        <taxon>Prevotella</taxon>
    </lineage>
</organism>
<dbReference type="EMBL" id="AZJH01000001">
    <property type="protein sequence ID" value="ETD29850.1"/>
    <property type="molecule type" value="Genomic_DNA"/>
</dbReference>
<gene>
    <name evidence="2" type="ORF">HMPREF1173_00032</name>
</gene>